<feature type="transmembrane region" description="Helical" evidence="12">
    <location>
        <begin position="325"/>
        <end position="351"/>
    </location>
</feature>
<evidence type="ECO:0000259" key="13">
    <source>
        <dbReference type="PROSITE" id="PS51098"/>
    </source>
</evidence>
<reference evidence="17 18" key="1">
    <citation type="journal article" date="2019" name="Nat. Med.">
        <title>A library of human gut bacterial isolates paired with longitudinal multiomics data enables mechanistic microbiome research.</title>
        <authorList>
            <person name="Poyet M."/>
            <person name="Groussin M."/>
            <person name="Gibbons S.M."/>
            <person name="Avila-Pacheco J."/>
            <person name="Jiang X."/>
            <person name="Kearney S.M."/>
            <person name="Perrotta A.R."/>
            <person name="Berdy B."/>
            <person name="Zhao S."/>
            <person name="Lieberman T.D."/>
            <person name="Swanson P.K."/>
            <person name="Smith M."/>
            <person name="Roesemann S."/>
            <person name="Alexander J.E."/>
            <person name="Rich S.A."/>
            <person name="Livny J."/>
            <person name="Vlamakis H."/>
            <person name="Clish C."/>
            <person name="Bullock K."/>
            <person name="Deik A."/>
            <person name="Scott J."/>
            <person name="Pierce K.A."/>
            <person name="Xavier R.J."/>
            <person name="Alm E.J."/>
        </authorList>
    </citation>
    <scope>NUCLEOTIDE SEQUENCE [LARGE SCALE GENOMIC DNA]</scope>
    <source>
        <strain evidence="15 17">BIOML-A4</strain>
        <strain evidence="16 18">BIOML-A5</strain>
    </source>
</reference>
<dbReference type="EMBL" id="WKPI01000067">
    <property type="protein sequence ID" value="MSC35252.1"/>
    <property type="molecule type" value="Genomic_DNA"/>
</dbReference>
<feature type="domain" description="PTS EIIC type-1" evidence="14">
    <location>
        <begin position="116"/>
        <end position="468"/>
    </location>
</feature>
<evidence type="ECO:0000256" key="4">
    <source>
        <dbReference type="ARBA" id="ARBA00022597"/>
    </source>
</evidence>
<evidence type="ECO:0000256" key="9">
    <source>
        <dbReference type="ARBA" id="ARBA00022989"/>
    </source>
</evidence>
<keyword evidence="6" id="KW-0598">Phosphotransferase system</keyword>
<evidence type="ECO:0000256" key="1">
    <source>
        <dbReference type="ARBA" id="ARBA00004651"/>
    </source>
</evidence>
<feature type="active site" description="Phosphocysteine intermediate; for EIIB activity" evidence="11">
    <location>
        <position position="27"/>
    </location>
</feature>
<comment type="caution">
    <text evidence="15">The sequence shown here is derived from an EMBL/GenBank/DDBJ whole genome shotgun (WGS) entry which is preliminary data.</text>
</comment>
<feature type="transmembrane region" description="Helical" evidence="12">
    <location>
        <begin position="390"/>
        <end position="412"/>
    </location>
</feature>
<dbReference type="EMBL" id="WKPJ01000063">
    <property type="protein sequence ID" value="MSA91456.1"/>
    <property type="molecule type" value="Genomic_DNA"/>
</dbReference>
<organism evidence="15 17">
    <name type="scientific">Holdemania massiliensis</name>
    <dbReference type="NCBI Taxonomy" id="1468449"/>
    <lineage>
        <taxon>Bacteria</taxon>
        <taxon>Bacillati</taxon>
        <taxon>Bacillota</taxon>
        <taxon>Erysipelotrichia</taxon>
        <taxon>Erysipelotrichales</taxon>
        <taxon>Erysipelotrichaceae</taxon>
        <taxon>Holdemania</taxon>
    </lineage>
</organism>
<keyword evidence="18" id="KW-1185">Reference proteome</keyword>
<dbReference type="Pfam" id="PF02378">
    <property type="entry name" value="PTS_EIIC"/>
    <property type="match status" value="1"/>
</dbReference>
<evidence type="ECO:0000256" key="6">
    <source>
        <dbReference type="ARBA" id="ARBA00022683"/>
    </source>
</evidence>
<protein>
    <submittedName>
        <fullName evidence="15">Protein-N(Pi)-phosphohistidine--sugar phosphotransferase</fullName>
    </submittedName>
</protein>
<feature type="domain" description="PTS EIIB type-1" evidence="13">
    <location>
        <begin position="5"/>
        <end position="87"/>
    </location>
</feature>
<dbReference type="PANTHER" id="PTHR30175">
    <property type="entry name" value="PHOSPHOTRANSFERASE SYSTEM TRANSPORT PROTEIN"/>
    <property type="match status" value="1"/>
</dbReference>
<dbReference type="GO" id="GO:0015771">
    <property type="term" value="P:trehalose transport"/>
    <property type="evidence" value="ECO:0007669"/>
    <property type="project" value="TreeGrafter"/>
</dbReference>
<keyword evidence="5 15" id="KW-0808">Transferase</keyword>
<evidence type="ECO:0000256" key="2">
    <source>
        <dbReference type="ARBA" id="ARBA00022448"/>
    </source>
</evidence>
<dbReference type="CDD" id="cd00212">
    <property type="entry name" value="PTS_IIB_glc"/>
    <property type="match status" value="1"/>
</dbReference>
<dbReference type="GO" id="GO:0016301">
    <property type="term" value="F:kinase activity"/>
    <property type="evidence" value="ECO:0007669"/>
    <property type="project" value="UniProtKB-KW"/>
</dbReference>
<evidence type="ECO:0000256" key="5">
    <source>
        <dbReference type="ARBA" id="ARBA00022679"/>
    </source>
</evidence>
<name>A0A6N7SDU0_9FIRM</name>
<evidence type="ECO:0000256" key="3">
    <source>
        <dbReference type="ARBA" id="ARBA00022475"/>
    </source>
</evidence>
<evidence type="ECO:0000313" key="16">
    <source>
        <dbReference type="EMBL" id="MSC35252.1"/>
    </source>
</evidence>
<dbReference type="Gene3D" id="3.30.1360.60">
    <property type="entry name" value="Glucose permease domain IIB"/>
    <property type="match status" value="1"/>
</dbReference>
<dbReference type="GO" id="GO:0005886">
    <property type="term" value="C:plasma membrane"/>
    <property type="evidence" value="ECO:0007669"/>
    <property type="project" value="UniProtKB-SubCell"/>
</dbReference>
<dbReference type="PROSITE" id="PS51103">
    <property type="entry name" value="PTS_EIIC_TYPE_1"/>
    <property type="match status" value="1"/>
</dbReference>
<accession>A0A6N7SDU0</accession>
<gene>
    <name evidence="16" type="ORF">GKD88_19265</name>
    <name evidence="15" type="ORF">GKE08_19265</name>
</gene>
<evidence type="ECO:0000256" key="10">
    <source>
        <dbReference type="ARBA" id="ARBA00023136"/>
    </source>
</evidence>
<dbReference type="InterPro" id="IPR050558">
    <property type="entry name" value="PTS_Sugar-Specific_Components"/>
</dbReference>
<feature type="transmembrane region" description="Helical" evidence="12">
    <location>
        <begin position="247"/>
        <end position="270"/>
    </location>
</feature>
<feature type="transmembrane region" description="Helical" evidence="12">
    <location>
        <begin position="217"/>
        <end position="235"/>
    </location>
</feature>
<evidence type="ECO:0000256" key="7">
    <source>
        <dbReference type="ARBA" id="ARBA00022692"/>
    </source>
</evidence>
<evidence type="ECO:0000256" key="11">
    <source>
        <dbReference type="PROSITE-ProRule" id="PRU00421"/>
    </source>
</evidence>
<dbReference type="SUPFAM" id="SSF55604">
    <property type="entry name" value="Glucose permease domain IIB"/>
    <property type="match status" value="1"/>
</dbReference>
<dbReference type="InterPro" id="IPR036878">
    <property type="entry name" value="Glu_permease_IIB"/>
</dbReference>
<evidence type="ECO:0000313" key="15">
    <source>
        <dbReference type="EMBL" id="MSA91456.1"/>
    </source>
</evidence>
<dbReference type="RefSeq" id="WP_154240700.1">
    <property type="nucleotide sequence ID" value="NZ_WKPI01000067.1"/>
</dbReference>
<sequence length="475" mass="52027">MTKFSKLSEQLLKGIGGLSNITYITHCATRLRVSYRNKELLKMELLENLPNSSGIIALAGTVQIIIGTDVHDAYNEFLEYTGWTESENSEGIVTESEESQSYEKRDFQYYLLKFSNFIAPIFMPIIPALITGGMILAIKNLLVNYFGVSIDSGTAQWMLNIFDAAFKFLPIYIGYTMAQQLKMQPIMGAMLGAVLISPTFENGLIPDIFGLLVPQVSYRSTILPVILGVALMYFVDKGLKKVLPKTLSYFLKPLLTMIIVTPVVLILLAPAGNLLSGYVADFVLWVSNTLGIIALPLLSMIYPYMVMFGLDKGLHPIALELLDKLGYNPVTIVIGFISNICIGATTLALAFSMKDKAQKATAVSSGITALCGVTEPAFYGQLISHPKCMIGHAVGALCAGLFAGFFHLKTFVHGGCPGWLTLLFFVDQNGNINYVLIAIVAALIGMIVSFFATCIILRREGKLENNKKFSNEVIN</sequence>
<dbReference type="Proteomes" id="UP000480929">
    <property type="component" value="Unassembled WGS sequence"/>
</dbReference>
<dbReference type="PANTHER" id="PTHR30175:SF1">
    <property type="entry name" value="PTS SYSTEM ARBUTIN-, CELLOBIOSE-, AND SALICIN-SPECIFIC EIIBC COMPONENT-RELATED"/>
    <property type="match status" value="1"/>
</dbReference>
<dbReference type="Pfam" id="PF00367">
    <property type="entry name" value="PTS_EIIB"/>
    <property type="match status" value="1"/>
</dbReference>
<dbReference type="PROSITE" id="PS51098">
    <property type="entry name" value="PTS_EIIB_TYPE_1"/>
    <property type="match status" value="1"/>
</dbReference>
<dbReference type="InterPro" id="IPR003352">
    <property type="entry name" value="PTS_EIIC"/>
</dbReference>
<evidence type="ECO:0000313" key="18">
    <source>
        <dbReference type="Proteomes" id="UP000480929"/>
    </source>
</evidence>
<keyword evidence="2" id="KW-0813">Transport</keyword>
<keyword evidence="8" id="KW-0418">Kinase</keyword>
<comment type="subcellular location">
    <subcellularLocation>
        <location evidence="1">Cell membrane</location>
        <topology evidence="1">Multi-pass membrane protein</topology>
    </subcellularLocation>
</comment>
<keyword evidence="7 12" id="KW-0812">Transmembrane</keyword>
<keyword evidence="10 12" id="KW-0472">Membrane</keyword>
<evidence type="ECO:0000259" key="14">
    <source>
        <dbReference type="PROSITE" id="PS51103"/>
    </source>
</evidence>
<feature type="transmembrane region" description="Helical" evidence="12">
    <location>
        <begin position="282"/>
        <end position="304"/>
    </location>
</feature>
<dbReference type="GO" id="GO:0090589">
    <property type="term" value="F:protein-phosphocysteine-trehalose phosphotransferase system transporter activity"/>
    <property type="evidence" value="ECO:0007669"/>
    <property type="project" value="TreeGrafter"/>
</dbReference>
<dbReference type="Proteomes" id="UP000433575">
    <property type="component" value="Unassembled WGS sequence"/>
</dbReference>
<dbReference type="GO" id="GO:0008982">
    <property type="term" value="F:protein-N(PI)-phosphohistidine-sugar phosphotransferase activity"/>
    <property type="evidence" value="ECO:0007669"/>
    <property type="project" value="InterPro"/>
</dbReference>
<evidence type="ECO:0000256" key="8">
    <source>
        <dbReference type="ARBA" id="ARBA00022777"/>
    </source>
</evidence>
<evidence type="ECO:0000256" key="12">
    <source>
        <dbReference type="SAM" id="Phobius"/>
    </source>
</evidence>
<keyword evidence="4" id="KW-0762">Sugar transport</keyword>
<dbReference type="GO" id="GO:0009401">
    <property type="term" value="P:phosphoenolpyruvate-dependent sugar phosphotransferase system"/>
    <property type="evidence" value="ECO:0007669"/>
    <property type="project" value="UniProtKB-KW"/>
</dbReference>
<proteinExistence type="predicted"/>
<dbReference type="OrthoDB" id="92465at2"/>
<feature type="transmembrane region" description="Helical" evidence="12">
    <location>
        <begin position="114"/>
        <end position="137"/>
    </location>
</feature>
<feature type="transmembrane region" description="Helical" evidence="12">
    <location>
        <begin position="157"/>
        <end position="175"/>
    </location>
</feature>
<keyword evidence="3" id="KW-1003">Cell membrane</keyword>
<evidence type="ECO:0000313" key="17">
    <source>
        <dbReference type="Proteomes" id="UP000433575"/>
    </source>
</evidence>
<keyword evidence="9 12" id="KW-1133">Transmembrane helix</keyword>
<dbReference type="InterPro" id="IPR001996">
    <property type="entry name" value="PTS_IIB_1"/>
</dbReference>
<dbReference type="InterPro" id="IPR013013">
    <property type="entry name" value="PTS_EIIC_1"/>
</dbReference>
<dbReference type="InterPro" id="IPR018113">
    <property type="entry name" value="PTrfase_EIIB_Cys"/>
</dbReference>
<dbReference type="AlphaFoldDB" id="A0A6N7SDU0"/>
<feature type="transmembrane region" description="Helical" evidence="12">
    <location>
        <begin position="432"/>
        <end position="457"/>
    </location>
</feature>